<reference evidence="1 2" key="1">
    <citation type="submission" date="2021-04" db="EMBL/GenBank/DDBJ databases">
        <title>The complete genome sequence of Neokomagataea sp. TBRC 2177.</title>
        <authorList>
            <person name="Charoenyingcharoen P."/>
            <person name="Yukphan P."/>
        </authorList>
    </citation>
    <scope>NUCLEOTIDE SEQUENCE [LARGE SCALE GENOMIC DNA]</scope>
    <source>
        <strain evidence="1 2">TBRC 2177</strain>
    </source>
</reference>
<dbReference type="Proteomes" id="UP000677812">
    <property type="component" value="Unassembled WGS sequence"/>
</dbReference>
<organism evidence="1 2">
    <name type="scientific">Neokomagataea anthophila</name>
    <dbReference type="NCBI Taxonomy" id="2826925"/>
    <lineage>
        <taxon>Bacteria</taxon>
        <taxon>Pseudomonadati</taxon>
        <taxon>Pseudomonadota</taxon>
        <taxon>Alphaproteobacteria</taxon>
        <taxon>Acetobacterales</taxon>
        <taxon>Acetobacteraceae</taxon>
        <taxon>Neokomagataea</taxon>
    </lineage>
</organism>
<protein>
    <submittedName>
        <fullName evidence="1">Uncharacterized protein</fullName>
    </submittedName>
</protein>
<proteinExistence type="predicted"/>
<evidence type="ECO:0000313" key="2">
    <source>
        <dbReference type="Proteomes" id="UP000677812"/>
    </source>
</evidence>
<name>A0ABS5E7L4_9PROT</name>
<sequence>MFNSKLVQKISASFLDEAEIPHLRQKEEKEQLSWEEIKHHCFVYLKEKTWTPPINKALSMKVIGKNECWKKLITKHVFF</sequence>
<gene>
    <name evidence="1" type="ORF">KB213_07495</name>
</gene>
<dbReference type="RefSeq" id="WP_211681809.1">
    <property type="nucleotide sequence ID" value="NZ_JAGRQH010000004.1"/>
</dbReference>
<comment type="caution">
    <text evidence="1">The sequence shown here is derived from an EMBL/GenBank/DDBJ whole genome shotgun (WGS) entry which is preliminary data.</text>
</comment>
<accession>A0ABS5E7L4</accession>
<keyword evidence="2" id="KW-1185">Reference proteome</keyword>
<evidence type="ECO:0000313" key="1">
    <source>
        <dbReference type="EMBL" id="MBR0559892.1"/>
    </source>
</evidence>
<dbReference type="EMBL" id="JAGRQH010000004">
    <property type="protein sequence ID" value="MBR0559892.1"/>
    <property type="molecule type" value="Genomic_DNA"/>
</dbReference>